<reference evidence="1 2" key="1">
    <citation type="submission" date="2019-01" db="EMBL/GenBank/DDBJ databases">
        <authorList>
            <person name="Chen W.-M."/>
        </authorList>
    </citation>
    <scope>NUCLEOTIDE SEQUENCE [LARGE SCALE GENOMIC DNA]</scope>
    <source>
        <strain evidence="1 2">BBQ-12</strain>
    </source>
</reference>
<dbReference type="EMBL" id="SACJ01000009">
    <property type="protein sequence ID" value="RVT73945.1"/>
    <property type="molecule type" value="Genomic_DNA"/>
</dbReference>
<accession>A0A437KQB9</accession>
<dbReference type="OrthoDB" id="4710463at2"/>
<gene>
    <name evidence="1" type="ORF">EOD40_13585</name>
</gene>
<dbReference type="Proteomes" id="UP000285211">
    <property type="component" value="Unassembled WGS sequence"/>
</dbReference>
<comment type="caution">
    <text evidence="1">The sequence shown here is derived from an EMBL/GenBank/DDBJ whole genome shotgun (WGS) entry which is preliminary data.</text>
</comment>
<dbReference type="AlphaFoldDB" id="A0A437KQB9"/>
<sequence>MPLLPGLGTAYNCQLKEMPWCFSADIGQFCKNYFIFEKPLKEDTSFSWLNVVCNYKNRQEKTMKIGDIFNFTNNRIRVLMFDDNEVFYQTIDDDDIFVYAKYKTISYYWSPRDFFNKNSEFIKSMELTEKELEIHRPDLPLRLNCFSGLFWTNKSFENDYDFNNFINSAGISKEKLIGLNNSKVVIVPTSQQQSSKKPILLQNEKGYFSGEELMNQCFRIQREYVNFEKSYFSRFRLIPNGREEKRLSGIGIYRLGIKGNLPSYYLGGEISMGELESDKSFIVEK</sequence>
<dbReference type="RefSeq" id="WP_128196435.1">
    <property type="nucleotide sequence ID" value="NZ_SACJ01000009.1"/>
</dbReference>
<name>A0A437KQB9_9FLAO</name>
<organism evidence="1 2">
    <name type="scientific">Flavobacterium sufflavum</name>
    <dbReference type="NCBI Taxonomy" id="1921138"/>
    <lineage>
        <taxon>Bacteria</taxon>
        <taxon>Pseudomonadati</taxon>
        <taxon>Bacteroidota</taxon>
        <taxon>Flavobacteriia</taxon>
        <taxon>Flavobacteriales</taxon>
        <taxon>Flavobacteriaceae</taxon>
        <taxon>Flavobacterium</taxon>
    </lineage>
</organism>
<evidence type="ECO:0000313" key="2">
    <source>
        <dbReference type="Proteomes" id="UP000285211"/>
    </source>
</evidence>
<protein>
    <submittedName>
        <fullName evidence="1">Uncharacterized protein</fullName>
    </submittedName>
</protein>
<evidence type="ECO:0000313" key="1">
    <source>
        <dbReference type="EMBL" id="RVT73945.1"/>
    </source>
</evidence>
<proteinExistence type="predicted"/>
<keyword evidence="2" id="KW-1185">Reference proteome</keyword>